<protein>
    <submittedName>
        <fullName evidence="5">AraC family transcriptional regulator</fullName>
    </submittedName>
</protein>
<dbReference type="InterPro" id="IPR009057">
    <property type="entry name" value="Homeodomain-like_sf"/>
</dbReference>
<evidence type="ECO:0000256" key="3">
    <source>
        <dbReference type="ARBA" id="ARBA00023163"/>
    </source>
</evidence>
<dbReference type="GO" id="GO:0003700">
    <property type="term" value="F:DNA-binding transcription factor activity"/>
    <property type="evidence" value="ECO:0007669"/>
    <property type="project" value="InterPro"/>
</dbReference>
<evidence type="ECO:0000313" key="6">
    <source>
        <dbReference type="Proteomes" id="UP000030760"/>
    </source>
</evidence>
<dbReference type="InterPro" id="IPR035418">
    <property type="entry name" value="AraC-bd_2"/>
</dbReference>
<dbReference type="PANTHER" id="PTHR46796">
    <property type="entry name" value="HTH-TYPE TRANSCRIPTIONAL ACTIVATOR RHAS-RELATED"/>
    <property type="match status" value="1"/>
</dbReference>
<dbReference type="Pfam" id="PF12833">
    <property type="entry name" value="HTH_18"/>
    <property type="match status" value="1"/>
</dbReference>
<organism evidence="5 6">
    <name type="scientific">Streptomyces bottropensis ATCC 25435</name>
    <dbReference type="NCBI Taxonomy" id="1054862"/>
    <lineage>
        <taxon>Bacteria</taxon>
        <taxon>Bacillati</taxon>
        <taxon>Actinomycetota</taxon>
        <taxon>Actinomycetes</taxon>
        <taxon>Kitasatosporales</taxon>
        <taxon>Streptomycetaceae</taxon>
        <taxon>Streptomyces</taxon>
    </lineage>
</organism>
<evidence type="ECO:0000256" key="2">
    <source>
        <dbReference type="ARBA" id="ARBA00023125"/>
    </source>
</evidence>
<evidence type="ECO:0000259" key="4">
    <source>
        <dbReference type="PROSITE" id="PS01124"/>
    </source>
</evidence>
<accession>M3F637</accession>
<dbReference type="Gene3D" id="1.10.10.60">
    <property type="entry name" value="Homeodomain-like"/>
    <property type="match status" value="1"/>
</dbReference>
<dbReference type="SUPFAM" id="SSF46689">
    <property type="entry name" value="Homeodomain-like"/>
    <property type="match status" value="2"/>
</dbReference>
<dbReference type="PROSITE" id="PS01124">
    <property type="entry name" value="HTH_ARAC_FAMILY_2"/>
    <property type="match status" value="1"/>
</dbReference>
<evidence type="ECO:0000313" key="5">
    <source>
        <dbReference type="EMBL" id="EMF57078.1"/>
    </source>
</evidence>
<dbReference type="InterPro" id="IPR050204">
    <property type="entry name" value="AraC_XylS_family_regulators"/>
</dbReference>
<keyword evidence="1" id="KW-0805">Transcription regulation</keyword>
<dbReference type="PANTHER" id="PTHR46796:SF12">
    <property type="entry name" value="HTH-TYPE DNA-BINDING TRANSCRIPTIONAL ACTIVATOR EUTR"/>
    <property type="match status" value="1"/>
</dbReference>
<dbReference type="GO" id="GO:0043565">
    <property type="term" value="F:sequence-specific DNA binding"/>
    <property type="evidence" value="ECO:0007669"/>
    <property type="project" value="InterPro"/>
</dbReference>
<keyword evidence="3" id="KW-0804">Transcription</keyword>
<feature type="domain" description="HTH araC/xylS-type" evidence="4">
    <location>
        <begin position="260"/>
        <end position="362"/>
    </location>
</feature>
<reference evidence="6" key="1">
    <citation type="journal article" date="2013" name="Genome Announc.">
        <title>Draft Genome Sequence of Streptomyces bottropensis ATCC 25435, a Bottromycin-Producing Actinomycete.</title>
        <authorList>
            <person name="Zhang H."/>
            <person name="Zhou W."/>
            <person name="Zhuang Y."/>
            <person name="Liang X."/>
            <person name="Liu T."/>
        </authorList>
    </citation>
    <scope>NUCLEOTIDE SEQUENCE [LARGE SCALE GENOMIC DNA]</scope>
    <source>
        <strain evidence="6">ATCC 25435</strain>
    </source>
</reference>
<dbReference type="SMART" id="SM00342">
    <property type="entry name" value="HTH_ARAC"/>
    <property type="match status" value="1"/>
</dbReference>
<proteinExistence type="predicted"/>
<dbReference type="AlphaFoldDB" id="M3F637"/>
<dbReference type="Proteomes" id="UP000030760">
    <property type="component" value="Unassembled WGS sequence"/>
</dbReference>
<dbReference type="InterPro" id="IPR018060">
    <property type="entry name" value="HTH_AraC"/>
</dbReference>
<dbReference type="Pfam" id="PF14525">
    <property type="entry name" value="AraC_binding_2"/>
    <property type="match status" value="1"/>
</dbReference>
<gene>
    <name evidence="5" type="ORF">SBD_1614</name>
</gene>
<dbReference type="EMBL" id="KB405058">
    <property type="protein sequence ID" value="EMF57078.1"/>
    <property type="molecule type" value="Genomic_DNA"/>
</dbReference>
<sequence>MRCDVNERLSVPRLSRLGFIDARRTTEPIRRRVRSRGVPPALESHEVFYTEDPSEASELLGKALAPNRLTLGAIGSNGFAASLHGVRLRDLSLLYLDLHVAATIDMAHCGPYFAVHMPLNGRAVGKVGGKPFEAHSVNAVVTNPGDPLEIRFDHDSPQLILRIEQEALERYLTRFLGRLLTRPLVFEPTLDLAGDAAMRWHGAVQLLHTEVFYSGSLVRRGLGIGPLEDFLMSTLLMLQSSTYHEISTRPTVPPGRRAVRRAIDYIEHHLAEPISMSDIVDHVGVSARSIQQGFRDELGVTPMGYLRDRRLERSREDLTDAEPSQGVTVTTVAERWGFNHLGTFAALYKKRWGESPSETLRR</sequence>
<evidence type="ECO:0000256" key="1">
    <source>
        <dbReference type="ARBA" id="ARBA00023015"/>
    </source>
</evidence>
<name>M3F637_9ACTN</name>
<keyword evidence="2" id="KW-0238">DNA-binding</keyword>